<keyword evidence="7" id="KW-1185">Reference proteome</keyword>
<dbReference type="SUPFAM" id="SSF48498">
    <property type="entry name" value="Tetracyclin repressor-like, C-terminal domain"/>
    <property type="match status" value="1"/>
</dbReference>
<proteinExistence type="predicted"/>
<evidence type="ECO:0000256" key="2">
    <source>
        <dbReference type="ARBA" id="ARBA00023125"/>
    </source>
</evidence>
<keyword evidence="2 4" id="KW-0238">DNA-binding</keyword>
<dbReference type="InterPro" id="IPR001647">
    <property type="entry name" value="HTH_TetR"/>
</dbReference>
<dbReference type="InterPro" id="IPR025996">
    <property type="entry name" value="MT1864/Rv1816-like_C"/>
</dbReference>
<reference evidence="6 7" key="1">
    <citation type="submission" date="2018-03" db="EMBL/GenBank/DDBJ databases">
        <title>Genomic Encyclopedia of Archaeal and Bacterial Type Strains, Phase II (KMG-II): from individual species to whole genera.</title>
        <authorList>
            <person name="Goeker M."/>
        </authorList>
    </citation>
    <scope>NUCLEOTIDE SEQUENCE [LARGE SCALE GENOMIC DNA]</scope>
    <source>
        <strain evidence="6 7">DSM 100346</strain>
    </source>
</reference>
<evidence type="ECO:0000256" key="3">
    <source>
        <dbReference type="ARBA" id="ARBA00023163"/>
    </source>
</evidence>
<evidence type="ECO:0000256" key="1">
    <source>
        <dbReference type="ARBA" id="ARBA00023015"/>
    </source>
</evidence>
<dbReference type="Proteomes" id="UP000245880">
    <property type="component" value="Unassembled WGS sequence"/>
</dbReference>
<evidence type="ECO:0000256" key="4">
    <source>
        <dbReference type="PROSITE-ProRule" id="PRU00335"/>
    </source>
</evidence>
<dbReference type="OrthoDB" id="594604at2"/>
<dbReference type="PANTHER" id="PTHR30328">
    <property type="entry name" value="TRANSCRIPTIONAL REPRESSOR"/>
    <property type="match status" value="1"/>
</dbReference>
<dbReference type="InterPro" id="IPR009057">
    <property type="entry name" value="Homeodomain-like_sf"/>
</dbReference>
<evidence type="ECO:0000259" key="5">
    <source>
        <dbReference type="PROSITE" id="PS50977"/>
    </source>
</evidence>
<dbReference type="Gene3D" id="1.10.357.10">
    <property type="entry name" value="Tetracycline Repressor, domain 2"/>
    <property type="match status" value="1"/>
</dbReference>
<dbReference type="InterPro" id="IPR050109">
    <property type="entry name" value="HTH-type_TetR-like_transc_reg"/>
</dbReference>
<evidence type="ECO:0000313" key="7">
    <source>
        <dbReference type="Proteomes" id="UP000245880"/>
    </source>
</evidence>
<dbReference type="PRINTS" id="PR00455">
    <property type="entry name" value="HTHTETR"/>
</dbReference>
<dbReference type="AlphaFoldDB" id="A0A316ARC3"/>
<dbReference type="SUPFAM" id="SSF46689">
    <property type="entry name" value="Homeodomain-like"/>
    <property type="match status" value="1"/>
</dbReference>
<evidence type="ECO:0000313" key="6">
    <source>
        <dbReference type="EMBL" id="PWJ60273.1"/>
    </source>
</evidence>
<dbReference type="PANTHER" id="PTHR30328:SF54">
    <property type="entry name" value="HTH-TYPE TRANSCRIPTIONAL REPRESSOR SCO4008"/>
    <property type="match status" value="1"/>
</dbReference>
<accession>A0A316ARC3</accession>
<dbReference type="Pfam" id="PF00440">
    <property type="entry name" value="TetR_N"/>
    <property type="match status" value="1"/>
</dbReference>
<keyword evidence="1" id="KW-0805">Transcription regulation</keyword>
<protein>
    <submittedName>
        <fullName evidence="6">AcrR family transcriptional regulator</fullName>
    </submittedName>
</protein>
<dbReference type="RefSeq" id="WP_109672420.1">
    <property type="nucleotide sequence ID" value="NZ_QGDT01000001.1"/>
</dbReference>
<dbReference type="GO" id="GO:0003677">
    <property type="term" value="F:DNA binding"/>
    <property type="evidence" value="ECO:0007669"/>
    <property type="project" value="UniProtKB-UniRule"/>
</dbReference>
<dbReference type="PROSITE" id="PS50977">
    <property type="entry name" value="HTH_TETR_2"/>
    <property type="match status" value="1"/>
</dbReference>
<dbReference type="InterPro" id="IPR036271">
    <property type="entry name" value="Tet_transcr_reg_TetR-rel_C_sf"/>
</dbReference>
<feature type="domain" description="HTH tetR-type" evidence="5">
    <location>
        <begin position="21"/>
        <end position="81"/>
    </location>
</feature>
<feature type="DNA-binding region" description="H-T-H motif" evidence="4">
    <location>
        <begin position="44"/>
        <end position="63"/>
    </location>
</feature>
<gene>
    <name evidence="6" type="ORF">CLV98_101454</name>
</gene>
<name>A0A316ARC3_9BACT</name>
<sequence>MFALFIMIEMGISERKEREREEMRALILEAAKHLFLEHGYAKTSIRGIADRIEYSPATIYLYYKDKKELMLALQVEAFGKMNASFGELLAIADPFARLQRMGELYISFALENPQLYDLMFMLEAPMEALECQQDSWLNGMQSFDFLKQSIWDCVEAGYFEESADIDALALTVWSYMHGLVSLYLKGRMVIFGEDSQLDRLRESQRNFIDLLSKK</sequence>
<keyword evidence="3" id="KW-0804">Transcription</keyword>
<comment type="caution">
    <text evidence="6">The sequence shown here is derived from an EMBL/GenBank/DDBJ whole genome shotgun (WGS) entry which is preliminary data.</text>
</comment>
<organism evidence="6 7">
    <name type="scientific">Dyadobacter jejuensis</name>
    <dbReference type="NCBI Taxonomy" id="1082580"/>
    <lineage>
        <taxon>Bacteria</taxon>
        <taxon>Pseudomonadati</taxon>
        <taxon>Bacteroidota</taxon>
        <taxon>Cytophagia</taxon>
        <taxon>Cytophagales</taxon>
        <taxon>Spirosomataceae</taxon>
        <taxon>Dyadobacter</taxon>
    </lineage>
</organism>
<dbReference type="EMBL" id="QGDT01000001">
    <property type="protein sequence ID" value="PWJ60273.1"/>
    <property type="molecule type" value="Genomic_DNA"/>
</dbReference>
<dbReference type="Pfam" id="PF13305">
    <property type="entry name" value="TetR_C_33"/>
    <property type="match status" value="1"/>
</dbReference>